<comment type="caution">
    <text evidence="1">The sequence shown here is derived from an EMBL/GenBank/DDBJ whole genome shotgun (WGS) entry which is preliminary data.</text>
</comment>
<proteinExistence type="predicted"/>
<dbReference type="AlphaFoldDB" id="A0A645C2H9"/>
<dbReference type="EMBL" id="VSSQ01024454">
    <property type="protein sequence ID" value="MPM71980.1"/>
    <property type="molecule type" value="Genomic_DNA"/>
</dbReference>
<name>A0A645C2H9_9ZZZZ</name>
<evidence type="ECO:0000313" key="1">
    <source>
        <dbReference type="EMBL" id="MPM71980.1"/>
    </source>
</evidence>
<protein>
    <submittedName>
        <fullName evidence="1">Uncharacterized protein</fullName>
    </submittedName>
</protein>
<gene>
    <name evidence="1" type="ORF">SDC9_118952</name>
</gene>
<organism evidence="1">
    <name type="scientific">bioreactor metagenome</name>
    <dbReference type="NCBI Taxonomy" id="1076179"/>
    <lineage>
        <taxon>unclassified sequences</taxon>
        <taxon>metagenomes</taxon>
        <taxon>ecological metagenomes</taxon>
    </lineage>
</organism>
<reference evidence="1" key="1">
    <citation type="submission" date="2019-08" db="EMBL/GenBank/DDBJ databases">
        <authorList>
            <person name="Kucharzyk K."/>
            <person name="Murdoch R.W."/>
            <person name="Higgins S."/>
            <person name="Loffler F."/>
        </authorList>
    </citation>
    <scope>NUCLEOTIDE SEQUENCE</scope>
</reference>
<accession>A0A645C2H9</accession>
<sequence>MKPVYEKYIANYINDADFAVMRGGKNKMAIDAISAYLTTKVLAERFVEPEQCAAQMAPSLEEIEIEE</sequence>